<keyword evidence="13 16" id="KW-0472">Membrane</keyword>
<protein>
    <recommendedName>
        <fullName evidence="6 16">Phosphatidate cytidylyltransferase</fullName>
        <ecNumber evidence="6 16">2.7.7.41</ecNumber>
    </recommendedName>
</protein>
<dbReference type="GO" id="GO:0004605">
    <property type="term" value="F:phosphatidate cytidylyltransferase activity"/>
    <property type="evidence" value="ECO:0007669"/>
    <property type="project" value="UniProtKB-UniRule"/>
</dbReference>
<keyword evidence="10 16" id="KW-0548">Nucleotidyltransferase</keyword>
<keyword evidence="15 16" id="KW-1208">Phospholipid metabolism</keyword>
<feature type="transmembrane region" description="Helical" evidence="16">
    <location>
        <begin position="207"/>
        <end position="224"/>
    </location>
</feature>
<comment type="pathway">
    <text evidence="4">Lipid metabolism.</text>
</comment>
<dbReference type="GO" id="GO:0005789">
    <property type="term" value="C:endoplasmic reticulum membrane"/>
    <property type="evidence" value="ECO:0007669"/>
    <property type="project" value="TreeGrafter"/>
</dbReference>
<evidence type="ECO:0000313" key="19">
    <source>
        <dbReference type="EMBL" id="RZC46149.1"/>
    </source>
</evidence>
<evidence type="ECO:0000256" key="7">
    <source>
        <dbReference type="ARBA" id="ARBA00022516"/>
    </source>
</evidence>
<evidence type="ECO:0000256" key="4">
    <source>
        <dbReference type="ARBA" id="ARBA00005189"/>
    </source>
</evidence>
<dbReference type="EMBL" id="CM010715">
    <property type="protein sequence ID" value="RZC46149.1"/>
    <property type="molecule type" value="Genomic_DNA"/>
</dbReference>
<dbReference type="Proteomes" id="UP000316621">
    <property type="component" value="Chromosome 1"/>
</dbReference>
<gene>
    <name evidence="19" type="ORF">C5167_039099</name>
</gene>
<feature type="transmembrane region" description="Helical" evidence="16">
    <location>
        <begin position="236"/>
        <end position="256"/>
    </location>
</feature>
<dbReference type="PROSITE" id="PS01315">
    <property type="entry name" value="CDS"/>
    <property type="match status" value="1"/>
</dbReference>
<comment type="pathway">
    <text evidence="3 16 17">Phospholipid metabolism; CDP-diacylglycerol biosynthesis; CDP-diacylglycerol from sn-glycerol 3-phosphate: step 3/3.</text>
</comment>
<evidence type="ECO:0000256" key="16">
    <source>
        <dbReference type="PIRNR" id="PIRNR018269"/>
    </source>
</evidence>
<evidence type="ECO:0000256" key="18">
    <source>
        <dbReference type="SAM" id="MobiDB-lite"/>
    </source>
</evidence>
<evidence type="ECO:0000256" key="1">
    <source>
        <dbReference type="ARBA" id="ARBA00001698"/>
    </source>
</evidence>
<keyword evidence="8 16" id="KW-0808">Transferase</keyword>
<evidence type="ECO:0000256" key="8">
    <source>
        <dbReference type="ARBA" id="ARBA00022679"/>
    </source>
</evidence>
<dbReference type="Pfam" id="PF01148">
    <property type="entry name" value="CTP_transf_1"/>
    <property type="match status" value="1"/>
</dbReference>
<feature type="region of interest" description="Disordered" evidence="18">
    <location>
        <begin position="1"/>
        <end position="30"/>
    </location>
</feature>
<accession>A0A4Y7IFE9</accession>
<comment type="function">
    <text evidence="16">May be involved in the synthesis of minor phospholipids and in modulation of IP3-mediated signal transduction.</text>
</comment>
<evidence type="ECO:0000256" key="13">
    <source>
        <dbReference type="ARBA" id="ARBA00023136"/>
    </source>
</evidence>
<dbReference type="InterPro" id="IPR000374">
    <property type="entry name" value="PC_trans"/>
</dbReference>
<dbReference type="OMA" id="FVIESTM"/>
<dbReference type="EC" id="2.7.7.41" evidence="6 16"/>
<keyword evidence="7 16" id="KW-0444">Lipid biosynthesis</keyword>
<organism evidence="19 20">
    <name type="scientific">Papaver somniferum</name>
    <name type="common">Opium poppy</name>
    <dbReference type="NCBI Taxonomy" id="3469"/>
    <lineage>
        <taxon>Eukaryota</taxon>
        <taxon>Viridiplantae</taxon>
        <taxon>Streptophyta</taxon>
        <taxon>Embryophyta</taxon>
        <taxon>Tracheophyta</taxon>
        <taxon>Spermatophyta</taxon>
        <taxon>Magnoliopsida</taxon>
        <taxon>Ranunculales</taxon>
        <taxon>Papaveraceae</taxon>
        <taxon>Papaveroideae</taxon>
        <taxon>Papaver</taxon>
    </lineage>
</organism>
<dbReference type="PANTHER" id="PTHR13773">
    <property type="entry name" value="PHOSPHATIDATE CYTIDYLYLTRANSFERASE"/>
    <property type="match status" value="1"/>
</dbReference>
<dbReference type="Gramene" id="RZC46149">
    <property type="protein sequence ID" value="RZC46149"/>
    <property type="gene ID" value="C5167_039099"/>
</dbReference>
<keyword evidence="14 16" id="KW-0594">Phospholipid biosynthesis</keyword>
<comment type="subcellular location">
    <subcellularLocation>
        <location evidence="2">Membrane</location>
        <topology evidence="2">Multi-pass membrane protein</topology>
    </subcellularLocation>
</comment>
<evidence type="ECO:0000256" key="6">
    <source>
        <dbReference type="ARBA" id="ARBA00012487"/>
    </source>
</evidence>
<reference evidence="19 20" key="1">
    <citation type="journal article" date="2018" name="Science">
        <title>The opium poppy genome and morphinan production.</title>
        <authorList>
            <person name="Guo L."/>
            <person name="Winzer T."/>
            <person name="Yang X."/>
            <person name="Li Y."/>
            <person name="Ning Z."/>
            <person name="He Z."/>
            <person name="Teodor R."/>
            <person name="Lu Y."/>
            <person name="Bowser T.A."/>
            <person name="Graham I.A."/>
            <person name="Ye K."/>
        </authorList>
    </citation>
    <scope>NUCLEOTIDE SEQUENCE [LARGE SCALE GENOMIC DNA]</scope>
    <source>
        <strain evidence="20">cv. HN1</strain>
        <tissue evidence="19">Leaves</tissue>
    </source>
</reference>
<feature type="transmembrane region" description="Helical" evidence="16">
    <location>
        <begin position="106"/>
        <end position="127"/>
    </location>
</feature>
<evidence type="ECO:0000256" key="17">
    <source>
        <dbReference type="RuleBase" id="RU003938"/>
    </source>
</evidence>
<dbReference type="UniPathway" id="UPA00557">
    <property type="reaction ID" value="UER00614"/>
</dbReference>
<feature type="transmembrane region" description="Helical" evidence="16">
    <location>
        <begin position="147"/>
        <end position="170"/>
    </location>
</feature>
<keyword evidence="12 16" id="KW-0443">Lipid metabolism</keyword>
<evidence type="ECO:0000256" key="14">
    <source>
        <dbReference type="ARBA" id="ARBA00023209"/>
    </source>
</evidence>
<dbReference type="PIRSF" id="PIRSF018269">
    <property type="entry name" value="PC_trans_euk"/>
    <property type="match status" value="1"/>
</dbReference>
<proteinExistence type="inferred from homology"/>
<feature type="transmembrane region" description="Helical" evidence="16">
    <location>
        <begin position="50"/>
        <end position="69"/>
    </location>
</feature>
<evidence type="ECO:0000256" key="10">
    <source>
        <dbReference type="ARBA" id="ARBA00022695"/>
    </source>
</evidence>
<feature type="compositionally biased region" description="Polar residues" evidence="18">
    <location>
        <begin position="1"/>
        <end position="14"/>
    </location>
</feature>
<sequence length="448" mass="51774">MQKDQSSSTPSTPSAGRVRQRRRSQEAPFETSKVNGGNLLVNDQNKYKSMLIRAYSSLWMIGGFALIIYMGHLYIWAMVVVIQIFMAKELFSLLRKAHEDSHLPGFWLLNWHFFFMAVLFVYGRILSQQLVNTVTSDKVLYQLVSGLIKYQMAICYFLYIIGFMWFILTLKKKMYKYQFGQYAWTHMILIVVFTQSAFTVASIFEGIFWGYPMSILIFALITFFPPDTHKVQCRFLLPVSLVAINDIAAYFFGFFFGKTPLIKLSPKKTWEGFIGASVTTMLSAFMLANVMGRYQWLTCPREDLSTGWLYCDPGYLYKPEIFSLAGWLPEWFPWKEVSVLPVQWHALCLGLFASIIAPFGGFFASGFKRAFKLKDFGDSIPGHGGITDRMDCQMVMAVFVYIYHQSFVIPQSYSVEVILDQILRNLSYEEQRALYTKLGQIFLERRFG</sequence>
<keyword evidence="20" id="KW-1185">Reference proteome</keyword>
<comment type="similarity">
    <text evidence="5 16 17">Belongs to the CDS family.</text>
</comment>
<evidence type="ECO:0000256" key="5">
    <source>
        <dbReference type="ARBA" id="ARBA00010185"/>
    </source>
</evidence>
<dbReference type="STRING" id="3469.A0A4Y7IFE9"/>
<evidence type="ECO:0000256" key="15">
    <source>
        <dbReference type="ARBA" id="ARBA00023264"/>
    </source>
</evidence>
<feature type="transmembrane region" description="Helical" evidence="16">
    <location>
        <begin position="342"/>
        <end position="364"/>
    </location>
</feature>
<evidence type="ECO:0000256" key="3">
    <source>
        <dbReference type="ARBA" id="ARBA00005119"/>
    </source>
</evidence>
<feature type="transmembrane region" description="Helical" evidence="16">
    <location>
        <begin position="182"/>
        <end position="201"/>
    </location>
</feature>
<comment type="cofactor">
    <cofactor evidence="16">
        <name>Mg(2+)</name>
        <dbReference type="ChEBI" id="CHEBI:18420"/>
    </cofactor>
    <text evidence="16">Requires a divalent cation for activity.</text>
</comment>
<evidence type="ECO:0000256" key="11">
    <source>
        <dbReference type="ARBA" id="ARBA00022989"/>
    </source>
</evidence>
<dbReference type="PANTHER" id="PTHR13773:SF8">
    <property type="entry name" value="PHOSPHATIDATE CYTIDYLYLTRANSFERASE, PHOTORECEPTOR-SPECIFIC"/>
    <property type="match status" value="1"/>
</dbReference>
<dbReference type="GO" id="GO:0016024">
    <property type="term" value="P:CDP-diacylglycerol biosynthetic process"/>
    <property type="evidence" value="ECO:0007669"/>
    <property type="project" value="UniProtKB-UniRule"/>
</dbReference>
<evidence type="ECO:0000256" key="12">
    <source>
        <dbReference type="ARBA" id="ARBA00023098"/>
    </source>
</evidence>
<keyword evidence="9 16" id="KW-0812">Transmembrane</keyword>
<evidence type="ECO:0000313" key="20">
    <source>
        <dbReference type="Proteomes" id="UP000316621"/>
    </source>
</evidence>
<dbReference type="AlphaFoldDB" id="A0A4Y7IFE9"/>
<dbReference type="InterPro" id="IPR016720">
    <property type="entry name" value="PC_Trfase_euk"/>
</dbReference>
<evidence type="ECO:0000256" key="2">
    <source>
        <dbReference type="ARBA" id="ARBA00004141"/>
    </source>
</evidence>
<keyword evidence="11 16" id="KW-1133">Transmembrane helix</keyword>
<name>A0A4Y7IFE9_PAPSO</name>
<comment type="catalytic activity">
    <reaction evidence="1 16 17">
        <text>a 1,2-diacyl-sn-glycero-3-phosphate + CTP + H(+) = a CDP-1,2-diacyl-sn-glycerol + diphosphate</text>
        <dbReference type="Rhea" id="RHEA:16229"/>
        <dbReference type="ChEBI" id="CHEBI:15378"/>
        <dbReference type="ChEBI" id="CHEBI:33019"/>
        <dbReference type="ChEBI" id="CHEBI:37563"/>
        <dbReference type="ChEBI" id="CHEBI:58332"/>
        <dbReference type="ChEBI" id="CHEBI:58608"/>
        <dbReference type="EC" id="2.7.7.41"/>
    </reaction>
</comment>
<evidence type="ECO:0000256" key="9">
    <source>
        <dbReference type="ARBA" id="ARBA00022692"/>
    </source>
</evidence>